<organism evidence="1">
    <name type="scientific">Anguilla anguilla</name>
    <name type="common">European freshwater eel</name>
    <name type="synonym">Muraena anguilla</name>
    <dbReference type="NCBI Taxonomy" id="7936"/>
    <lineage>
        <taxon>Eukaryota</taxon>
        <taxon>Metazoa</taxon>
        <taxon>Chordata</taxon>
        <taxon>Craniata</taxon>
        <taxon>Vertebrata</taxon>
        <taxon>Euteleostomi</taxon>
        <taxon>Actinopterygii</taxon>
        <taxon>Neopterygii</taxon>
        <taxon>Teleostei</taxon>
        <taxon>Anguilliformes</taxon>
        <taxon>Anguillidae</taxon>
        <taxon>Anguilla</taxon>
    </lineage>
</organism>
<dbReference type="AlphaFoldDB" id="A0A0E9T711"/>
<reference evidence="1" key="2">
    <citation type="journal article" date="2015" name="Fish Shellfish Immunol.">
        <title>Early steps in the European eel (Anguilla anguilla)-Vibrio vulnificus interaction in the gills: Role of the RtxA13 toxin.</title>
        <authorList>
            <person name="Callol A."/>
            <person name="Pajuelo D."/>
            <person name="Ebbesson L."/>
            <person name="Teles M."/>
            <person name="MacKenzie S."/>
            <person name="Amaro C."/>
        </authorList>
    </citation>
    <scope>NUCLEOTIDE SEQUENCE</scope>
</reference>
<name>A0A0E9T711_ANGAN</name>
<evidence type="ECO:0000313" key="1">
    <source>
        <dbReference type="EMBL" id="JAH48523.1"/>
    </source>
</evidence>
<dbReference type="EMBL" id="GBXM01060054">
    <property type="protein sequence ID" value="JAH48523.1"/>
    <property type="molecule type" value="Transcribed_RNA"/>
</dbReference>
<reference evidence="1" key="1">
    <citation type="submission" date="2014-11" db="EMBL/GenBank/DDBJ databases">
        <authorList>
            <person name="Amaro Gonzalez C."/>
        </authorList>
    </citation>
    <scope>NUCLEOTIDE SEQUENCE</scope>
</reference>
<protein>
    <submittedName>
        <fullName evidence="1">Uncharacterized protein</fullName>
    </submittedName>
</protein>
<accession>A0A0E9T711</accession>
<proteinExistence type="predicted"/>
<sequence>MFTKRTFTWGQEMQIKLDFHTLLLLTPLRKVPHLKNEIK</sequence>